<accession>A0A1H8YIM1</accession>
<proteinExistence type="predicted"/>
<feature type="chain" id="PRO_5039728851" evidence="3">
    <location>
        <begin position="31"/>
        <end position="273"/>
    </location>
</feature>
<name>A0A1H8YIM1_9PSEU</name>
<keyword evidence="2" id="KW-1133">Transmembrane helix</keyword>
<evidence type="ECO:0000256" key="3">
    <source>
        <dbReference type="SAM" id="SignalP"/>
    </source>
</evidence>
<dbReference type="STRING" id="394193.SAMN04489732_118115"/>
<dbReference type="EMBL" id="FOEF01000018">
    <property type="protein sequence ID" value="SEP52020.1"/>
    <property type="molecule type" value="Genomic_DNA"/>
</dbReference>
<keyword evidence="2" id="KW-0812">Transmembrane</keyword>
<keyword evidence="2" id="KW-0472">Membrane</keyword>
<protein>
    <submittedName>
        <fullName evidence="4">Uncharacterized protein</fullName>
    </submittedName>
</protein>
<evidence type="ECO:0000256" key="2">
    <source>
        <dbReference type="SAM" id="Phobius"/>
    </source>
</evidence>
<reference evidence="4 5" key="1">
    <citation type="submission" date="2016-10" db="EMBL/GenBank/DDBJ databases">
        <authorList>
            <person name="de Groot N.N."/>
        </authorList>
    </citation>
    <scope>NUCLEOTIDE SEQUENCE [LARGE SCALE GENOMIC DNA]</scope>
    <source>
        <strain evidence="4 5">DSM 44993</strain>
    </source>
</reference>
<feature type="signal peptide" evidence="3">
    <location>
        <begin position="1"/>
        <end position="30"/>
    </location>
</feature>
<evidence type="ECO:0000313" key="5">
    <source>
        <dbReference type="Proteomes" id="UP000198582"/>
    </source>
</evidence>
<dbReference type="AlphaFoldDB" id="A0A1H8YIM1"/>
<evidence type="ECO:0000256" key="1">
    <source>
        <dbReference type="SAM" id="MobiDB-lite"/>
    </source>
</evidence>
<gene>
    <name evidence="4" type="ORF">SAMN04489732_118115</name>
</gene>
<sequence length="273" mass="26375">MGKNAARITALGIAAAVPVLSAAIALPATAAADTSPTISGSCPATLQNGKTGQGLTVDAGAPLNAPNRLTVGLDSKSKQADGQNNLLNLPVGDVARTLGAGELPLVGDAASNTVCPVVQNTANGVGNTTQALIGGVQGALPKPPGSPGPGQPGPGQPGPGQPGPGGPNPGGGSLEPVATGPGDVLAGLDSISGVFTNAAMLPASFVQAPVITQVIPGKVPTDQPPTVDEKKSGSAQALPAVAPPAKLPMLIAVLALAIVAAALVRAWLRRKPA</sequence>
<feature type="compositionally biased region" description="Pro residues" evidence="1">
    <location>
        <begin position="141"/>
        <end position="167"/>
    </location>
</feature>
<dbReference type="RefSeq" id="WP_091624614.1">
    <property type="nucleotide sequence ID" value="NZ_FOEF01000018.1"/>
</dbReference>
<dbReference type="Proteomes" id="UP000198582">
    <property type="component" value="Unassembled WGS sequence"/>
</dbReference>
<organism evidence="4 5">
    <name type="scientific">Amycolatopsis saalfeldensis</name>
    <dbReference type="NCBI Taxonomy" id="394193"/>
    <lineage>
        <taxon>Bacteria</taxon>
        <taxon>Bacillati</taxon>
        <taxon>Actinomycetota</taxon>
        <taxon>Actinomycetes</taxon>
        <taxon>Pseudonocardiales</taxon>
        <taxon>Pseudonocardiaceae</taxon>
        <taxon>Amycolatopsis</taxon>
    </lineage>
</organism>
<keyword evidence="5" id="KW-1185">Reference proteome</keyword>
<keyword evidence="3" id="KW-0732">Signal</keyword>
<feature type="region of interest" description="Disordered" evidence="1">
    <location>
        <begin position="135"/>
        <end position="181"/>
    </location>
</feature>
<evidence type="ECO:0000313" key="4">
    <source>
        <dbReference type="EMBL" id="SEP52020.1"/>
    </source>
</evidence>
<feature type="transmembrane region" description="Helical" evidence="2">
    <location>
        <begin position="247"/>
        <end position="268"/>
    </location>
</feature>